<reference evidence="1 2" key="1">
    <citation type="submission" date="2017-04" db="EMBL/GenBank/DDBJ databases">
        <title>A new member of the family Flavobacteriaceae isolated from ascidians.</title>
        <authorList>
            <person name="Chen L."/>
        </authorList>
    </citation>
    <scope>NUCLEOTIDE SEQUENCE [LARGE SCALE GENOMIC DNA]</scope>
    <source>
        <strain evidence="1 2">HQA918</strain>
    </source>
</reference>
<sequence length="435" mass="50322">MKIVFIENRYKTKLYEAIARRLPSSIEVYWLVQNHSFVPKTKNIYCIPYPSKNDLSRTSLADCSLNLIIQSDRQQNFFKKKGKGYFHYYYNQIKEYLEDIMPDFIFGESTAFHELLTIEVAKRSNLIYLNPSTCRYPKGRFSFYKNDSLEPYKGSNEVFDNEELSNIISGISSRNTIPDYMNNTTAALKINLKNKIILTSAYFKGESYNTPNPFVKKLIERRKRKLIRSWDNIACDRLPENSFLVLYPMQMQPEANIDVWGRAYRNQTDTIIQIAKQLGKGQTLIIKPNPKSKYEINEELIDFASKSDNIVLMDHSVEMKEIIQHIDLVVTVTGTIAIECILSNKPVVTLVETLFNKSKNCVFLDRIKELPNIIMNVTQGTFPVNKNIDMHAFVSLMTKSSYPGIISDPLSDRRCVDSNNITDLVNAWLHVIEYS</sequence>
<protein>
    <recommendedName>
        <fullName evidence="3">Capsule polysaccharide biosynthesis protein</fullName>
    </recommendedName>
</protein>
<accession>A0A2A4GFJ8</accession>
<keyword evidence="2" id="KW-1185">Reference proteome</keyword>
<evidence type="ECO:0000313" key="2">
    <source>
        <dbReference type="Proteomes" id="UP000219559"/>
    </source>
</evidence>
<dbReference type="EMBL" id="NBWU01000001">
    <property type="protein sequence ID" value="PCE66555.1"/>
    <property type="molecule type" value="Genomic_DNA"/>
</dbReference>
<comment type="caution">
    <text evidence="1">The sequence shown here is derived from an EMBL/GenBank/DDBJ whole genome shotgun (WGS) entry which is preliminary data.</text>
</comment>
<evidence type="ECO:0000313" key="1">
    <source>
        <dbReference type="EMBL" id="PCE66555.1"/>
    </source>
</evidence>
<dbReference type="GO" id="GO:0000271">
    <property type="term" value="P:polysaccharide biosynthetic process"/>
    <property type="evidence" value="ECO:0007669"/>
    <property type="project" value="InterPro"/>
</dbReference>
<dbReference type="Gene3D" id="3.40.50.12580">
    <property type="match status" value="1"/>
</dbReference>
<dbReference type="RefSeq" id="WP_097442076.1">
    <property type="nucleotide sequence ID" value="NZ_NBWU01000001.1"/>
</dbReference>
<dbReference type="SUPFAM" id="SSF53756">
    <property type="entry name" value="UDP-Glycosyltransferase/glycogen phosphorylase"/>
    <property type="match status" value="1"/>
</dbReference>
<evidence type="ECO:0008006" key="3">
    <source>
        <dbReference type="Google" id="ProtNLM"/>
    </source>
</evidence>
<dbReference type="InterPro" id="IPR043148">
    <property type="entry name" value="TagF_C"/>
</dbReference>
<dbReference type="Pfam" id="PF05159">
    <property type="entry name" value="Capsule_synth"/>
    <property type="match status" value="1"/>
</dbReference>
<gene>
    <name evidence="1" type="ORF">B7P33_04465</name>
</gene>
<dbReference type="AlphaFoldDB" id="A0A2A4GFJ8"/>
<dbReference type="OrthoDB" id="9782449at2"/>
<dbReference type="GO" id="GO:0015774">
    <property type="term" value="P:polysaccharide transport"/>
    <property type="evidence" value="ECO:0007669"/>
    <property type="project" value="InterPro"/>
</dbReference>
<proteinExistence type="predicted"/>
<organism evidence="1 2">
    <name type="scientific">Sediminicola luteus</name>
    <dbReference type="NCBI Taxonomy" id="319238"/>
    <lineage>
        <taxon>Bacteria</taxon>
        <taxon>Pseudomonadati</taxon>
        <taxon>Bacteroidota</taxon>
        <taxon>Flavobacteriia</taxon>
        <taxon>Flavobacteriales</taxon>
        <taxon>Flavobacteriaceae</taxon>
        <taxon>Sediminicola</taxon>
    </lineage>
</organism>
<name>A0A2A4GFJ8_9FLAO</name>
<dbReference type="InterPro" id="IPR007833">
    <property type="entry name" value="Capsule_polysaccharide_synth"/>
</dbReference>
<dbReference type="Proteomes" id="UP000219559">
    <property type="component" value="Unassembled WGS sequence"/>
</dbReference>